<dbReference type="EMBL" id="PTIW01000033">
    <property type="protein sequence ID" value="PPK59179.1"/>
    <property type="molecule type" value="Genomic_DNA"/>
</dbReference>
<evidence type="ECO:0000313" key="1">
    <source>
        <dbReference type="EMBL" id="PPK59179.1"/>
    </source>
</evidence>
<protein>
    <submittedName>
        <fullName evidence="1">Transcriptional regulator, AbiEi antitoxin, Type IV TA system</fullName>
    </submittedName>
</protein>
<dbReference type="RefSeq" id="WP_104412703.1">
    <property type="nucleotide sequence ID" value="NZ_PTIW01000033.1"/>
</dbReference>
<reference evidence="1 2" key="1">
    <citation type="submission" date="2018-02" db="EMBL/GenBank/DDBJ databases">
        <title>Subsurface microbial communities from deep shales in Ohio and West Virginia, USA.</title>
        <authorList>
            <person name="Wrighton K."/>
        </authorList>
    </citation>
    <scope>NUCLEOTIDE SEQUENCE [LARGE SCALE GENOMIC DNA]</scope>
    <source>
        <strain evidence="1 2">MARC-MIP3H16</strain>
    </source>
</reference>
<proteinExistence type="predicted"/>
<accession>A0AB36ZV84</accession>
<comment type="caution">
    <text evidence="1">The sequence shown here is derived from an EMBL/GenBank/DDBJ whole genome shotgun (WGS) entry which is preliminary data.</text>
</comment>
<gene>
    <name evidence="1" type="ORF">B0F89_13319</name>
</gene>
<sequence length="215" mass="24784">MDTLDIKNAIKLNHFTVDMLKNILAKEYDQPIQKINYMVKNGDLIALKRGVYVFSEKYRTTSLNYISIANIIHQPSYVSFEYALSYHGLIPERVYTITSASLKKSIEYSTPLGNFSYQKIPAKVYSLGIGWKYNEIDGGYFISTPEKALCDKIYADKRAKNLRENEVIEYLEEDLRIDYEELLKLDSKLVWYIAMGYGSKVLLSVANSLKRIQNG</sequence>
<dbReference type="AlphaFoldDB" id="A0AB36ZV84"/>
<dbReference type="Proteomes" id="UP000239861">
    <property type="component" value="Unassembled WGS sequence"/>
</dbReference>
<evidence type="ECO:0000313" key="2">
    <source>
        <dbReference type="Proteomes" id="UP000239861"/>
    </source>
</evidence>
<name>A0AB36ZV84_9BACT</name>
<organism evidence="1 2">
    <name type="scientific">Malaciobacter marinus</name>
    <dbReference type="NCBI Taxonomy" id="505249"/>
    <lineage>
        <taxon>Bacteria</taxon>
        <taxon>Pseudomonadati</taxon>
        <taxon>Campylobacterota</taxon>
        <taxon>Epsilonproteobacteria</taxon>
        <taxon>Campylobacterales</taxon>
        <taxon>Arcobacteraceae</taxon>
        <taxon>Malaciobacter</taxon>
    </lineage>
</organism>